<keyword evidence="3" id="KW-1185">Reference proteome</keyword>
<name>A0AAU9K5D6_9CILI</name>
<feature type="transmembrane region" description="Helical" evidence="1">
    <location>
        <begin position="1344"/>
        <end position="1369"/>
    </location>
</feature>
<feature type="transmembrane region" description="Helical" evidence="1">
    <location>
        <begin position="1156"/>
        <end position="1173"/>
    </location>
</feature>
<feature type="transmembrane region" description="Helical" evidence="1">
    <location>
        <begin position="1073"/>
        <end position="1093"/>
    </location>
</feature>
<evidence type="ECO:0000313" key="2">
    <source>
        <dbReference type="EMBL" id="CAG9332113.1"/>
    </source>
</evidence>
<feature type="transmembrane region" description="Helical" evidence="1">
    <location>
        <begin position="265"/>
        <end position="283"/>
    </location>
</feature>
<feature type="transmembrane region" description="Helical" evidence="1">
    <location>
        <begin position="320"/>
        <end position="340"/>
    </location>
</feature>
<feature type="transmembrane region" description="Helical" evidence="1">
    <location>
        <begin position="111"/>
        <end position="132"/>
    </location>
</feature>
<organism evidence="2 3">
    <name type="scientific">Blepharisma stoltei</name>
    <dbReference type="NCBI Taxonomy" id="1481888"/>
    <lineage>
        <taxon>Eukaryota</taxon>
        <taxon>Sar</taxon>
        <taxon>Alveolata</taxon>
        <taxon>Ciliophora</taxon>
        <taxon>Postciliodesmatophora</taxon>
        <taxon>Heterotrichea</taxon>
        <taxon>Heterotrichida</taxon>
        <taxon>Blepharismidae</taxon>
        <taxon>Blepharisma</taxon>
    </lineage>
</organism>
<feature type="transmembrane region" description="Helical" evidence="1">
    <location>
        <begin position="880"/>
        <end position="905"/>
    </location>
</feature>
<sequence>MDDGVVAMEESVKNSWKSLKGIKSKKTISKWIYEFFDTYNKQNYVGSARVWLQKLKFSIENLVNCLQICSLLWVSNLEVSKWNEIIGILKLIGYVRFDNLCSALNVYETCFYSIFAINIITIFGVLILGFLLKFKFSSSKLSIPVGLCKIILNLFSETFFIPAIVLLCMYFKYNITNDDTIIEYFDNNQSSNLRLNSYLWVVSPGIMIISLLIVFVARVYSADIRHKYSYINVYAKSHSNPEIMSLAYEFLISIIYAVIGADHYWYFRLIVIWMSLILFYNYLKISPYYNDISNSIAALKYLIIAIVSVIFIIGSLIDDAYTIMTLSIVLVPLFAIIHLWKRKRIRKRNKIAIFNVNYFKNIFQLEKVIRGSLISKKYQNFEQMTEIFADCYVKSSLWKNKLLVIWEANYCFYSLKNISLARIKLCKASQSLSSFEADFQEYICQKRCNLHRVFSDDEFSYPLYSKNLESAKNDDEKFCDIFLEFIRQISTEVPKLEILYTCIHELNNKIEEINHKYAAITIEFSKCSEPFVFYSTFLQLLGTDNEKSAILLRKWDYLVNNLNKAANPTEKLNYFDEYGGVLLISCNKNSLGVIKYATPKVCEFLNAELYQILGNNFSYFIPPPYDQIITHGLQEYVQYQSMTEIYLPQSICLKNSYGWLTECYARAVIVAVNCNIYIMVALKSVQSSYHFALVADNGQLTAYSKNFNEIFGMKSNLESINLNSVFPSYEIMEIFSPEKINFNDKNWFVMKGSEMFIDTKIHYILVDKSEVSIKNWINDRQINLYDNETCKIPNAFLLENTRSMEFLGLSMSIFDYKSMKQDRLSTFNDTTIVETDEEIKENNYFQKYEKSLTSPNYSSDSASIKATNQIVETSIKQIKLFNYIIMLSIAAVIITTIVLVSFVVIETNRANDLDTLMLIGNLELTIINIATYSRSVDNVYTLAQYLTLQTYISNLEQNLKSLKEIKAEILGNLTSWDTCNLNEIFTSSVVPIWNVKENYTLEYRNMIDIMDDFLEIGNEFLTNVANNQSYIEELNFLVLNGFGHLYEYTDNAVSYITNCTNDNVENLSDQINALYHFQIGVLVVCVGCLLFFAKSLESKIHNFWIFIRKSTIESFQELSEGYINRLAQIHDKTYYKEEDRIIENPKSLNFKSYKRFWWRIILYFAISVIFTFVTQFKLYTDCNWYLEKRPQIINAMQNEQMAVLKLYFWSKEVIIEYYDPLYKKFGIYDLKMPKYELKDSLIKILYESKRIRQRDYVEMYGSQSVQLLFESTTSQSGYFQIGIFSSVYILLFEGLYIGYSFDPDTVAIMVQMHSNVRKFEWWYKQLLSFSDTETKRLVDEQLNLIIWVGIVYSLSLIILYSLAFAPFLWKEKQKIHQMFSISKIIPKKPKNALTE</sequence>
<dbReference type="Proteomes" id="UP001162131">
    <property type="component" value="Unassembled WGS sequence"/>
</dbReference>
<feature type="transmembrane region" description="Helical" evidence="1">
    <location>
        <begin position="152"/>
        <end position="173"/>
    </location>
</feature>
<reference evidence="2" key="1">
    <citation type="submission" date="2021-09" db="EMBL/GenBank/DDBJ databases">
        <authorList>
            <consortium name="AG Swart"/>
            <person name="Singh M."/>
            <person name="Singh A."/>
            <person name="Seah K."/>
            <person name="Emmerich C."/>
        </authorList>
    </citation>
    <scope>NUCLEOTIDE SEQUENCE</scope>
    <source>
        <strain evidence="2">ATCC30299</strain>
    </source>
</reference>
<accession>A0AAU9K5D6</accession>
<proteinExistence type="predicted"/>
<evidence type="ECO:0000313" key="3">
    <source>
        <dbReference type="Proteomes" id="UP001162131"/>
    </source>
</evidence>
<evidence type="ECO:0008006" key="4">
    <source>
        <dbReference type="Google" id="ProtNLM"/>
    </source>
</evidence>
<feature type="transmembrane region" description="Helical" evidence="1">
    <location>
        <begin position="295"/>
        <end position="314"/>
    </location>
</feature>
<dbReference type="PANTHER" id="PTHR31600">
    <property type="entry name" value="TINY MACROCYSTS PROTEIN B-RELATED"/>
    <property type="match status" value="1"/>
</dbReference>
<dbReference type="InterPro" id="IPR052994">
    <property type="entry name" value="Tiny_macrocysts_regulators"/>
</dbReference>
<dbReference type="PANTHER" id="PTHR31600:SF2">
    <property type="entry name" value="GAMETE ENRICHED GENE 10 PROTEIN-RELATED"/>
    <property type="match status" value="1"/>
</dbReference>
<evidence type="ECO:0000256" key="1">
    <source>
        <dbReference type="SAM" id="Phobius"/>
    </source>
</evidence>
<keyword evidence="1" id="KW-1133">Transmembrane helix</keyword>
<feature type="transmembrane region" description="Helical" evidence="1">
    <location>
        <begin position="198"/>
        <end position="220"/>
    </location>
</feature>
<gene>
    <name evidence="2" type="ORF">BSTOLATCC_MIC55567</name>
</gene>
<keyword evidence="1" id="KW-0472">Membrane</keyword>
<protein>
    <recommendedName>
        <fullName evidence="4">PAS domain-containing protein</fullName>
    </recommendedName>
</protein>
<feature type="transmembrane region" description="Helical" evidence="1">
    <location>
        <begin position="241"/>
        <end position="259"/>
    </location>
</feature>
<keyword evidence="1" id="KW-0812">Transmembrane</keyword>
<dbReference type="EMBL" id="CAJZBQ010000054">
    <property type="protein sequence ID" value="CAG9332113.1"/>
    <property type="molecule type" value="Genomic_DNA"/>
</dbReference>
<comment type="caution">
    <text evidence="2">The sequence shown here is derived from an EMBL/GenBank/DDBJ whole genome shotgun (WGS) entry which is preliminary data.</text>
</comment>